<reference evidence="1 2" key="1">
    <citation type="submission" date="2022-09" db="EMBL/GenBank/DDBJ databases">
        <title>The outer-membrane cytochrome OmcA is essential for infection of Shewanella oneidensis by a zebrafish-associated bacteriophage.</title>
        <authorList>
            <person name="Grenfell A.W."/>
            <person name="Intile P."/>
            <person name="Mcfarlane J."/>
            <person name="Leung D."/>
            <person name="Abdalla K."/>
            <person name="Wold M."/>
            <person name="Kees E."/>
            <person name="Gralnick J."/>
        </authorList>
    </citation>
    <scope>NUCLEOTIDE SEQUENCE [LARGE SCALE GENOMIC DNA]</scope>
    <source>
        <strain evidence="1 2">NF-5</strain>
    </source>
</reference>
<organism evidence="1 2">
    <name type="scientific">Shewanella xiamenensis</name>
    <dbReference type="NCBI Taxonomy" id="332186"/>
    <lineage>
        <taxon>Bacteria</taxon>
        <taxon>Pseudomonadati</taxon>
        <taxon>Pseudomonadota</taxon>
        <taxon>Gammaproteobacteria</taxon>
        <taxon>Alteromonadales</taxon>
        <taxon>Shewanellaceae</taxon>
        <taxon>Shewanella</taxon>
    </lineage>
</organism>
<accession>A0ABT6UDR6</accession>
<gene>
    <name evidence="1" type="ORF">ODY93_13625</name>
</gene>
<dbReference type="Gene3D" id="3.30.70.1210">
    <property type="entry name" value="Crispr-associated protein, domain 2"/>
    <property type="match status" value="1"/>
</dbReference>
<evidence type="ECO:0000313" key="2">
    <source>
        <dbReference type="Proteomes" id="UP001159075"/>
    </source>
</evidence>
<keyword evidence="2" id="KW-1185">Reference proteome</keyword>
<comment type="caution">
    <text evidence="1">The sequence shown here is derived from an EMBL/GenBank/DDBJ whole genome shotgun (WGS) entry which is preliminary data.</text>
</comment>
<dbReference type="SUPFAM" id="SSF117987">
    <property type="entry name" value="CRISPR-associated protein"/>
    <property type="match status" value="1"/>
</dbReference>
<evidence type="ECO:0000313" key="1">
    <source>
        <dbReference type="EMBL" id="MDI5832614.1"/>
    </source>
</evidence>
<protein>
    <submittedName>
        <fullName evidence="1">Type I-E CRISPR-associated protein Cas6/Cse3/CasE</fullName>
    </submittedName>
</protein>
<dbReference type="InterPro" id="IPR010179">
    <property type="entry name" value="CRISPR-assoc_prot_Cse3"/>
</dbReference>
<name>A0ABT6UDR6_9GAMM</name>
<proteinExistence type="predicted"/>
<dbReference type="RefSeq" id="WP_282679585.1">
    <property type="nucleotide sequence ID" value="NZ_CP106875.1"/>
</dbReference>
<dbReference type="Proteomes" id="UP001159075">
    <property type="component" value="Unassembled WGS sequence"/>
</dbReference>
<sequence>MKFKSTALLMPMSEEGQMTHKAVLSALSQGQNIPEEDGKFCFKVIRSPEIYPMQLVQAKGTGLPVQCNPVTKELHLEAYDFLIIKLDLSTSRTVSIFDSDNKPVLKDSGKPARKDIAYAPSSKEFEPFLQSIMANAGFELVRVMSVGSYHKTQVKKTSNKFFIPHCEVELSVSVVDSDKAELAIALGVGKHRSYGYGYIEILEQICMD</sequence>
<dbReference type="EMBL" id="JAOTLW010000013">
    <property type="protein sequence ID" value="MDI5832614.1"/>
    <property type="molecule type" value="Genomic_DNA"/>
</dbReference>
<dbReference type="Pfam" id="PF08798">
    <property type="entry name" value="CRISPR_assoc"/>
    <property type="match status" value="1"/>
</dbReference>